<dbReference type="EMBL" id="JACEFF010000136">
    <property type="protein sequence ID" value="KAH9643392.1"/>
    <property type="molecule type" value="Genomic_DNA"/>
</dbReference>
<dbReference type="AlphaFoldDB" id="A0A922MV26"/>
<feature type="compositionally biased region" description="Basic and acidic residues" evidence="1">
    <location>
        <begin position="12"/>
        <end position="36"/>
    </location>
</feature>
<comment type="caution">
    <text evidence="2">The sequence shown here is derived from an EMBL/GenBank/DDBJ whole genome shotgun (WGS) entry which is preliminary data.</text>
</comment>
<feature type="compositionally biased region" description="Basic residues" evidence="1">
    <location>
        <begin position="63"/>
        <end position="86"/>
    </location>
</feature>
<name>A0A922MV26_SPOEX</name>
<reference evidence="2" key="1">
    <citation type="journal article" date="2021" name="G3 (Bethesda)">
        <title>Genome and transcriptome analysis of the beet armyworm Spodoptera exigua reveals targets for pest control. .</title>
        <authorList>
            <person name="Simon S."/>
            <person name="Breeschoten T."/>
            <person name="Jansen H.J."/>
            <person name="Dirks R.P."/>
            <person name="Schranz M.E."/>
            <person name="Ros V.I.D."/>
        </authorList>
    </citation>
    <scope>NUCLEOTIDE SEQUENCE</scope>
    <source>
        <strain evidence="2">TB_SE_WUR_2020</strain>
    </source>
</reference>
<proteinExistence type="predicted"/>
<dbReference type="Proteomes" id="UP000814243">
    <property type="component" value="Unassembled WGS sequence"/>
</dbReference>
<evidence type="ECO:0000313" key="2">
    <source>
        <dbReference type="EMBL" id="KAH9643392.1"/>
    </source>
</evidence>
<gene>
    <name evidence="2" type="ORF">HF086_016681</name>
</gene>
<sequence length="151" mass="16894">MRLVESSEAASEAERAALSEMRRQLHEWENARRQLRSEPAAAPPPAAAPQPDLTYSRGDARAKVRARRRRAPAPRHRRRRRPRPRARAPAQPTARTRSRGTVHINLWTLDERGGGAGDGAAGARRRPLRNGTLDAWLANAPSRSHKDNDNK</sequence>
<evidence type="ECO:0000313" key="3">
    <source>
        <dbReference type="Proteomes" id="UP000814243"/>
    </source>
</evidence>
<feature type="region of interest" description="Disordered" evidence="1">
    <location>
        <begin position="1"/>
        <end position="127"/>
    </location>
</feature>
<feature type="compositionally biased region" description="Low complexity" evidence="1">
    <location>
        <begin position="1"/>
        <end position="10"/>
    </location>
</feature>
<accession>A0A922MV26</accession>
<evidence type="ECO:0000256" key="1">
    <source>
        <dbReference type="SAM" id="MobiDB-lite"/>
    </source>
</evidence>
<feature type="region of interest" description="Disordered" evidence="1">
    <location>
        <begin position="132"/>
        <end position="151"/>
    </location>
</feature>
<organism evidence="2 3">
    <name type="scientific">Spodoptera exigua</name>
    <name type="common">Beet armyworm</name>
    <name type="synonym">Noctua fulgens</name>
    <dbReference type="NCBI Taxonomy" id="7107"/>
    <lineage>
        <taxon>Eukaryota</taxon>
        <taxon>Metazoa</taxon>
        <taxon>Ecdysozoa</taxon>
        <taxon>Arthropoda</taxon>
        <taxon>Hexapoda</taxon>
        <taxon>Insecta</taxon>
        <taxon>Pterygota</taxon>
        <taxon>Neoptera</taxon>
        <taxon>Endopterygota</taxon>
        <taxon>Lepidoptera</taxon>
        <taxon>Glossata</taxon>
        <taxon>Ditrysia</taxon>
        <taxon>Noctuoidea</taxon>
        <taxon>Noctuidae</taxon>
        <taxon>Amphipyrinae</taxon>
        <taxon>Spodoptera</taxon>
    </lineage>
</organism>
<protein>
    <submittedName>
        <fullName evidence="2">Uncharacterized protein</fullName>
    </submittedName>
</protein>